<keyword evidence="2" id="KW-0472">Membrane</keyword>
<evidence type="ECO:0000313" key="4">
    <source>
        <dbReference type="Proteomes" id="UP000053558"/>
    </source>
</evidence>
<keyword evidence="2" id="KW-1133">Transmembrane helix</keyword>
<dbReference type="AlphaFoldDB" id="A0A5M3MFC8"/>
<feature type="region of interest" description="Disordered" evidence="1">
    <location>
        <begin position="31"/>
        <end position="60"/>
    </location>
</feature>
<evidence type="ECO:0000313" key="3">
    <source>
        <dbReference type="EMBL" id="EIW77325.1"/>
    </source>
</evidence>
<feature type="compositionally biased region" description="Low complexity" evidence="1">
    <location>
        <begin position="43"/>
        <end position="57"/>
    </location>
</feature>
<protein>
    <recommendedName>
        <fullName evidence="5">Transmembrane protein</fullName>
    </recommendedName>
</protein>
<feature type="transmembrane region" description="Helical" evidence="2">
    <location>
        <begin position="140"/>
        <end position="164"/>
    </location>
</feature>
<feature type="transmembrane region" description="Helical" evidence="2">
    <location>
        <begin position="71"/>
        <end position="91"/>
    </location>
</feature>
<dbReference type="GeneID" id="19205959"/>
<evidence type="ECO:0008006" key="5">
    <source>
        <dbReference type="Google" id="ProtNLM"/>
    </source>
</evidence>
<dbReference type="KEGG" id="cput:CONPUDRAFT_168273"/>
<reference evidence="4" key="1">
    <citation type="journal article" date="2012" name="Science">
        <title>The Paleozoic origin of enzymatic lignin decomposition reconstructed from 31 fungal genomes.</title>
        <authorList>
            <person name="Floudas D."/>
            <person name="Binder M."/>
            <person name="Riley R."/>
            <person name="Barry K."/>
            <person name="Blanchette R.A."/>
            <person name="Henrissat B."/>
            <person name="Martinez A.T."/>
            <person name="Otillar R."/>
            <person name="Spatafora J.W."/>
            <person name="Yadav J.S."/>
            <person name="Aerts A."/>
            <person name="Benoit I."/>
            <person name="Boyd A."/>
            <person name="Carlson A."/>
            <person name="Copeland A."/>
            <person name="Coutinho P.M."/>
            <person name="de Vries R.P."/>
            <person name="Ferreira P."/>
            <person name="Findley K."/>
            <person name="Foster B."/>
            <person name="Gaskell J."/>
            <person name="Glotzer D."/>
            <person name="Gorecki P."/>
            <person name="Heitman J."/>
            <person name="Hesse C."/>
            <person name="Hori C."/>
            <person name="Igarashi K."/>
            <person name="Jurgens J.A."/>
            <person name="Kallen N."/>
            <person name="Kersten P."/>
            <person name="Kohler A."/>
            <person name="Kuees U."/>
            <person name="Kumar T.K.A."/>
            <person name="Kuo A."/>
            <person name="LaButti K."/>
            <person name="Larrondo L.F."/>
            <person name="Lindquist E."/>
            <person name="Ling A."/>
            <person name="Lombard V."/>
            <person name="Lucas S."/>
            <person name="Lundell T."/>
            <person name="Martin R."/>
            <person name="McLaughlin D.J."/>
            <person name="Morgenstern I."/>
            <person name="Morin E."/>
            <person name="Murat C."/>
            <person name="Nagy L.G."/>
            <person name="Nolan M."/>
            <person name="Ohm R.A."/>
            <person name="Patyshakuliyeva A."/>
            <person name="Rokas A."/>
            <person name="Ruiz-Duenas F.J."/>
            <person name="Sabat G."/>
            <person name="Salamov A."/>
            <person name="Samejima M."/>
            <person name="Schmutz J."/>
            <person name="Slot J.C."/>
            <person name="St John F."/>
            <person name="Stenlid J."/>
            <person name="Sun H."/>
            <person name="Sun S."/>
            <person name="Syed K."/>
            <person name="Tsang A."/>
            <person name="Wiebenga A."/>
            <person name="Young D."/>
            <person name="Pisabarro A."/>
            <person name="Eastwood D.C."/>
            <person name="Martin F."/>
            <person name="Cullen D."/>
            <person name="Grigoriev I.V."/>
            <person name="Hibbett D.S."/>
        </authorList>
    </citation>
    <scope>NUCLEOTIDE SEQUENCE [LARGE SCALE GENOMIC DNA]</scope>
    <source>
        <strain evidence="4">RWD-64-598 SS2</strain>
    </source>
</reference>
<comment type="caution">
    <text evidence="3">The sequence shown here is derived from an EMBL/GenBank/DDBJ whole genome shotgun (WGS) entry which is preliminary data.</text>
</comment>
<dbReference type="Proteomes" id="UP000053558">
    <property type="component" value="Unassembled WGS sequence"/>
</dbReference>
<organism evidence="3 4">
    <name type="scientific">Coniophora puteana (strain RWD-64-598)</name>
    <name type="common">Brown rot fungus</name>
    <dbReference type="NCBI Taxonomy" id="741705"/>
    <lineage>
        <taxon>Eukaryota</taxon>
        <taxon>Fungi</taxon>
        <taxon>Dikarya</taxon>
        <taxon>Basidiomycota</taxon>
        <taxon>Agaricomycotina</taxon>
        <taxon>Agaricomycetes</taxon>
        <taxon>Agaricomycetidae</taxon>
        <taxon>Boletales</taxon>
        <taxon>Coniophorineae</taxon>
        <taxon>Coniophoraceae</taxon>
        <taxon>Coniophora</taxon>
    </lineage>
</organism>
<evidence type="ECO:0000256" key="2">
    <source>
        <dbReference type="SAM" id="Phobius"/>
    </source>
</evidence>
<keyword evidence="4" id="KW-1185">Reference proteome</keyword>
<proteinExistence type="predicted"/>
<keyword evidence="2" id="KW-0812">Transmembrane</keyword>
<sequence>MSSTSANAPACPEGSYTKMLEAQKDVKTIEDVPTYGDDKRRSLPPAYAAASGSGPVSEPAKTVDSPMPELWIFWFGFICPLLWFVGAGMWFKRRRTSVLIANVEVVVSSVDAESSGSRVIVLTKEQVERCAVQHRSALKWGVACVCMAAVSLALAIALAGWISYSIYDTY</sequence>
<dbReference type="RefSeq" id="XP_007772715.1">
    <property type="nucleotide sequence ID" value="XM_007774525.1"/>
</dbReference>
<evidence type="ECO:0000256" key="1">
    <source>
        <dbReference type="SAM" id="MobiDB-lite"/>
    </source>
</evidence>
<gene>
    <name evidence="3" type="ORF">CONPUDRAFT_168273</name>
</gene>
<feature type="compositionally biased region" description="Basic and acidic residues" evidence="1">
    <location>
        <begin position="31"/>
        <end position="41"/>
    </location>
</feature>
<dbReference type="EMBL" id="JH711584">
    <property type="protein sequence ID" value="EIW77325.1"/>
    <property type="molecule type" value="Genomic_DNA"/>
</dbReference>
<accession>A0A5M3MFC8</accession>
<name>A0A5M3MFC8_CONPW</name>